<feature type="region of interest" description="Disordered" evidence="1">
    <location>
        <begin position="286"/>
        <end position="327"/>
    </location>
</feature>
<comment type="caution">
    <text evidence="2">The sequence shown here is derived from an EMBL/GenBank/DDBJ whole genome shotgun (WGS) entry which is preliminary data.</text>
</comment>
<organism evidence="2 3">
    <name type="scientific">Paramuricea clavata</name>
    <name type="common">Red gorgonian</name>
    <name type="synonym">Violescent sea-whip</name>
    <dbReference type="NCBI Taxonomy" id="317549"/>
    <lineage>
        <taxon>Eukaryota</taxon>
        <taxon>Metazoa</taxon>
        <taxon>Cnidaria</taxon>
        <taxon>Anthozoa</taxon>
        <taxon>Octocorallia</taxon>
        <taxon>Malacalcyonacea</taxon>
        <taxon>Plexauridae</taxon>
        <taxon>Paramuricea</taxon>
    </lineage>
</organism>
<dbReference type="InterPro" id="IPR012337">
    <property type="entry name" value="RNaseH-like_sf"/>
</dbReference>
<evidence type="ECO:0000256" key="1">
    <source>
        <dbReference type="SAM" id="MobiDB-lite"/>
    </source>
</evidence>
<dbReference type="Proteomes" id="UP001152795">
    <property type="component" value="Unassembled WGS sequence"/>
</dbReference>
<dbReference type="GO" id="GO:0003676">
    <property type="term" value="F:nucleic acid binding"/>
    <property type="evidence" value="ECO:0007669"/>
    <property type="project" value="InterPro"/>
</dbReference>
<feature type="non-terminal residue" evidence="2">
    <location>
        <position position="1"/>
    </location>
</feature>
<reference evidence="2" key="1">
    <citation type="submission" date="2020-04" db="EMBL/GenBank/DDBJ databases">
        <authorList>
            <person name="Alioto T."/>
            <person name="Alioto T."/>
            <person name="Gomez Garrido J."/>
        </authorList>
    </citation>
    <scope>NUCLEOTIDE SEQUENCE</scope>
    <source>
        <strain evidence="2">A484AB</strain>
    </source>
</reference>
<dbReference type="Gene3D" id="3.30.420.10">
    <property type="entry name" value="Ribonuclease H-like superfamily/Ribonuclease H"/>
    <property type="match status" value="1"/>
</dbReference>
<evidence type="ECO:0000313" key="3">
    <source>
        <dbReference type="Proteomes" id="UP001152795"/>
    </source>
</evidence>
<dbReference type="EMBL" id="CACRXK020033313">
    <property type="protein sequence ID" value="CAB4043834.1"/>
    <property type="molecule type" value="Genomic_DNA"/>
</dbReference>
<keyword evidence="3" id="KW-1185">Reference proteome</keyword>
<feature type="compositionally biased region" description="Polar residues" evidence="1">
    <location>
        <begin position="292"/>
        <end position="301"/>
    </location>
</feature>
<dbReference type="InterPro" id="IPR050951">
    <property type="entry name" value="Retrovirus_Pol_polyprotein"/>
</dbReference>
<dbReference type="GO" id="GO:0015074">
    <property type="term" value="P:DNA integration"/>
    <property type="evidence" value="ECO:0007669"/>
    <property type="project" value="InterPro"/>
</dbReference>
<proteinExistence type="predicted"/>
<accession>A0A7D9M892</accession>
<dbReference type="InterPro" id="IPR001584">
    <property type="entry name" value="Integrase_cat-core"/>
</dbReference>
<dbReference type="FunFam" id="3.30.420.10:FF:000063">
    <property type="entry name" value="Retrovirus-related Pol polyprotein from transposon 297-like Protein"/>
    <property type="match status" value="1"/>
</dbReference>
<dbReference type="SUPFAM" id="SSF53098">
    <property type="entry name" value="Ribonuclease H-like"/>
    <property type="match status" value="1"/>
</dbReference>
<dbReference type="PANTHER" id="PTHR37984:SF5">
    <property type="entry name" value="PROTEIN NYNRIN-LIKE"/>
    <property type="match status" value="1"/>
</dbReference>
<dbReference type="AlphaFoldDB" id="A0A7D9M892"/>
<dbReference type="OrthoDB" id="7554847at2759"/>
<dbReference type="InterPro" id="IPR036397">
    <property type="entry name" value="RNaseH_sf"/>
</dbReference>
<evidence type="ECO:0000313" key="2">
    <source>
        <dbReference type="EMBL" id="CAB4043834.1"/>
    </source>
</evidence>
<sequence>MSANIRQMSEACGICAQFQMEQPREPMKSHEIQELPWSRISVDLFQLAGKNYLVMVDHYSDFIELDHLKNTTANSVIKVMKKNFARHGIPSECVSDNGPQFDSSEYRSFAREYGFTPVKSSPYYSQGNGCKIFKKSGNEDPYLALPAYRNTPQQGYVYSPAERLMARKLKDIIPMVPSQLKPRLVDSKIVREDIMKRRIQSKIQYDKKASRPLKDLAVDDRVYVKPRQKHKPWIYGKVIERPDERTCVTQTPLGLVRRNRKHLRKIKGESSEHQVRDEQFMDIVSLPDIDSDVTSSNNNTVDPDEERAGNAEQVSGEDLVSLRRSER</sequence>
<dbReference type="PROSITE" id="PS50994">
    <property type="entry name" value="INTEGRASE"/>
    <property type="match status" value="1"/>
</dbReference>
<dbReference type="PANTHER" id="PTHR37984">
    <property type="entry name" value="PROTEIN CBG26694"/>
    <property type="match status" value="1"/>
</dbReference>
<protein>
    <submittedName>
        <fullName evidence="2">Transposon Tf2-6 poly</fullName>
    </submittedName>
</protein>
<dbReference type="Pfam" id="PF00665">
    <property type="entry name" value="rve"/>
    <property type="match status" value="1"/>
</dbReference>
<gene>
    <name evidence="2" type="ORF">PACLA_8A041720</name>
</gene>
<name>A0A7D9M892_PARCT</name>